<sequence length="135" mass="15498">MVPLVLSTLQLLHSSHQDTRSKIQVVMSTLGFLLVLLLPALVAPYKDDFLEELLEMMDLKRFSAGGDYDNLAVRRHTVTWKKKKAACSWVAGESVDDHRRMRTQEKGGRYSRWLRTFYTTQSSSSPSGYKNNKLF</sequence>
<evidence type="ECO:0000313" key="2">
    <source>
        <dbReference type="EMBL" id="PVD30682.1"/>
    </source>
</evidence>
<evidence type="ECO:0000256" key="1">
    <source>
        <dbReference type="SAM" id="Phobius"/>
    </source>
</evidence>
<keyword evidence="1" id="KW-0812">Transmembrane</keyword>
<keyword evidence="3" id="KW-1185">Reference proteome</keyword>
<organism evidence="2 3">
    <name type="scientific">Pomacea canaliculata</name>
    <name type="common">Golden apple snail</name>
    <dbReference type="NCBI Taxonomy" id="400727"/>
    <lineage>
        <taxon>Eukaryota</taxon>
        <taxon>Metazoa</taxon>
        <taxon>Spiralia</taxon>
        <taxon>Lophotrochozoa</taxon>
        <taxon>Mollusca</taxon>
        <taxon>Gastropoda</taxon>
        <taxon>Caenogastropoda</taxon>
        <taxon>Architaenioglossa</taxon>
        <taxon>Ampullarioidea</taxon>
        <taxon>Ampullariidae</taxon>
        <taxon>Pomacea</taxon>
    </lineage>
</organism>
<comment type="caution">
    <text evidence="2">The sequence shown here is derived from an EMBL/GenBank/DDBJ whole genome shotgun (WGS) entry which is preliminary data.</text>
</comment>
<evidence type="ECO:0000313" key="3">
    <source>
        <dbReference type="Proteomes" id="UP000245119"/>
    </source>
</evidence>
<protein>
    <submittedName>
        <fullName evidence="2">Uncharacterized protein</fullName>
    </submittedName>
</protein>
<reference evidence="2 3" key="1">
    <citation type="submission" date="2018-04" db="EMBL/GenBank/DDBJ databases">
        <title>The genome of golden apple snail Pomacea canaliculata provides insight into stress tolerance and invasive adaptation.</title>
        <authorList>
            <person name="Liu C."/>
            <person name="Liu B."/>
            <person name="Ren Y."/>
            <person name="Zhang Y."/>
            <person name="Wang H."/>
            <person name="Li S."/>
            <person name="Jiang F."/>
            <person name="Yin L."/>
            <person name="Zhang G."/>
            <person name="Qian W."/>
            <person name="Fan W."/>
        </authorList>
    </citation>
    <scope>NUCLEOTIDE SEQUENCE [LARGE SCALE GENOMIC DNA]</scope>
    <source>
        <strain evidence="2">SZHN2017</strain>
        <tissue evidence="2">Muscle</tissue>
    </source>
</reference>
<keyword evidence="1" id="KW-0472">Membrane</keyword>
<accession>A0A2T7PB99</accession>
<dbReference type="Proteomes" id="UP000245119">
    <property type="component" value="Linkage Group LG5"/>
</dbReference>
<proteinExistence type="predicted"/>
<feature type="transmembrane region" description="Helical" evidence="1">
    <location>
        <begin position="27"/>
        <end position="45"/>
    </location>
</feature>
<dbReference type="EMBL" id="PZQS01000005">
    <property type="protein sequence ID" value="PVD30682.1"/>
    <property type="molecule type" value="Genomic_DNA"/>
</dbReference>
<dbReference type="AlphaFoldDB" id="A0A2T7PB99"/>
<name>A0A2T7PB99_POMCA</name>
<keyword evidence="1" id="KW-1133">Transmembrane helix</keyword>
<gene>
    <name evidence="2" type="ORF">C0Q70_09956</name>
</gene>